<protein>
    <submittedName>
        <fullName evidence="2">Uncharacterized protein</fullName>
    </submittedName>
</protein>
<comment type="caution">
    <text evidence="2">The sequence shown here is derived from an EMBL/GenBank/DDBJ whole genome shotgun (WGS) entry which is preliminary data.</text>
</comment>
<sequence>MSGGSAVCAREIMPRAGDWAPLLEPSTRHRHVVVDVDNPDPLAGVLSKLAERSTGRTALVQVIVTSQRGTRSPQPLSAHAVLLLCNLVMVSMREAAGFFISGYASRGHIARTSADMDPVAVRWQREVEAKQAARPHLRVTVRVAVAAPVPARYLRGEVDQIAAGFDPVVTGGNGLLTRRTHHARTQTTTRAAGKGFVVTVAELASLWHLPAFSRPIRRFPPARPAAGHPPHPTPPRSAMTVSNPASCDRPRPPRPRPAVCSFRCPTSPPVIVNTRRAPHCLDPHQRHRARPRPIRRLRPHPAVCSFPLPDFAFARRKRPPHPNPIQRSTGGVR</sequence>
<dbReference type="AlphaFoldDB" id="A0A6I3KSX0"/>
<name>A0A6I3KSX0_9NOCA</name>
<keyword evidence="3" id="KW-1185">Reference proteome</keyword>
<organism evidence="2 3">
    <name type="scientific">Nocardia aurantiaca</name>
    <dbReference type="NCBI Taxonomy" id="2675850"/>
    <lineage>
        <taxon>Bacteria</taxon>
        <taxon>Bacillati</taxon>
        <taxon>Actinomycetota</taxon>
        <taxon>Actinomycetes</taxon>
        <taxon>Mycobacteriales</taxon>
        <taxon>Nocardiaceae</taxon>
        <taxon>Nocardia</taxon>
    </lineage>
</organism>
<feature type="compositionally biased region" description="Pro residues" evidence="1">
    <location>
        <begin position="221"/>
        <end position="235"/>
    </location>
</feature>
<evidence type="ECO:0000313" key="2">
    <source>
        <dbReference type="EMBL" id="MTE12617.1"/>
    </source>
</evidence>
<accession>A0A6I3KSX0</accession>
<dbReference type="Proteomes" id="UP000432464">
    <property type="component" value="Unassembled WGS sequence"/>
</dbReference>
<feature type="region of interest" description="Disordered" evidence="1">
    <location>
        <begin position="314"/>
        <end position="333"/>
    </location>
</feature>
<reference evidence="2 3" key="1">
    <citation type="submission" date="2019-11" db="EMBL/GenBank/DDBJ databases">
        <title>Nocardia sp. nov. CT2-14 isolated from soil.</title>
        <authorList>
            <person name="Kanchanasin P."/>
            <person name="Tanasupawat S."/>
            <person name="Yuki M."/>
            <person name="Kudo T."/>
        </authorList>
    </citation>
    <scope>NUCLEOTIDE SEQUENCE [LARGE SCALE GENOMIC DNA]</scope>
    <source>
        <strain evidence="2 3">CT2-14</strain>
    </source>
</reference>
<evidence type="ECO:0000313" key="3">
    <source>
        <dbReference type="Proteomes" id="UP000432464"/>
    </source>
</evidence>
<evidence type="ECO:0000256" key="1">
    <source>
        <dbReference type="SAM" id="MobiDB-lite"/>
    </source>
</evidence>
<proteinExistence type="predicted"/>
<dbReference type="EMBL" id="WMBB01000003">
    <property type="protein sequence ID" value="MTE12617.1"/>
    <property type="molecule type" value="Genomic_DNA"/>
</dbReference>
<dbReference type="RefSeq" id="WP_154787105.1">
    <property type="nucleotide sequence ID" value="NZ_WMBB01000003.1"/>
</dbReference>
<feature type="region of interest" description="Disordered" evidence="1">
    <location>
        <begin position="220"/>
        <end position="256"/>
    </location>
</feature>
<gene>
    <name evidence="2" type="ORF">GLP40_07480</name>
</gene>